<keyword evidence="7" id="KW-0479">Metal-binding</keyword>
<dbReference type="HOGENOM" id="CLU_009535_3_0_1"/>
<feature type="region of interest" description="Disordered" evidence="17">
    <location>
        <begin position="634"/>
        <end position="658"/>
    </location>
</feature>
<feature type="compositionally biased region" description="Low complexity" evidence="17">
    <location>
        <begin position="642"/>
        <end position="654"/>
    </location>
</feature>
<evidence type="ECO:0000256" key="13">
    <source>
        <dbReference type="ARBA" id="ARBA00023211"/>
    </source>
</evidence>
<accession>F4P4Y0</accession>
<dbReference type="GO" id="GO:0007095">
    <property type="term" value="P:mitotic G2 DNA damage checkpoint signaling"/>
    <property type="evidence" value="ECO:0000318"/>
    <property type="project" value="GO_Central"/>
</dbReference>
<dbReference type="GO" id="GO:0006303">
    <property type="term" value="P:double-strand break repair via nonhomologous end joining"/>
    <property type="evidence" value="ECO:0000318"/>
    <property type="project" value="GO_Central"/>
</dbReference>
<comment type="cofactor">
    <cofactor evidence="1">
        <name>Mn(2+)</name>
        <dbReference type="ChEBI" id="CHEBI:29035"/>
    </cofactor>
</comment>
<keyword evidence="8 16" id="KW-0255">Endonuclease</keyword>
<dbReference type="FunCoup" id="F4P4Y0">
    <property type="interactions" value="641"/>
</dbReference>
<keyword evidence="13 16" id="KW-0464">Manganese</keyword>
<dbReference type="InterPro" id="IPR041796">
    <property type="entry name" value="Mre11_N"/>
</dbReference>
<dbReference type="GO" id="GO:0008296">
    <property type="term" value="F:3'-5'-DNA exonuclease activity"/>
    <property type="evidence" value="ECO:0007669"/>
    <property type="project" value="InterPro"/>
</dbReference>
<comment type="similarity">
    <text evidence="4 16">Belongs to the MRE11/RAD32 family.</text>
</comment>
<dbReference type="Gene3D" id="3.60.21.10">
    <property type="match status" value="1"/>
</dbReference>
<dbReference type="GO" id="GO:0000724">
    <property type="term" value="P:double-strand break repair via homologous recombination"/>
    <property type="evidence" value="ECO:0000318"/>
    <property type="project" value="GO_Central"/>
</dbReference>
<dbReference type="Proteomes" id="UP000007241">
    <property type="component" value="Unassembled WGS sequence"/>
</dbReference>
<feature type="compositionally biased region" description="Basic and acidic residues" evidence="17">
    <location>
        <begin position="867"/>
        <end position="879"/>
    </location>
</feature>
<feature type="compositionally biased region" description="Acidic residues" evidence="17">
    <location>
        <begin position="791"/>
        <end position="801"/>
    </location>
</feature>
<evidence type="ECO:0000313" key="20">
    <source>
        <dbReference type="Proteomes" id="UP000007241"/>
    </source>
</evidence>
<dbReference type="GeneID" id="18240722"/>
<dbReference type="InterPro" id="IPR029052">
    <property type="entry name" value="Metallo-depent_PP-like"/>
</dbReference>
<dbReference type="GO" id="GO:0031573">
    <property type="term" value="P:mitotic intra-S DNA damage checkpoint signaling"/>
    <property type="evidence" value="ECO:0000318"/>
    <property type="project" value="GO_Central"/>
</dbReference>
<evidence type="ECO:0000256" key="7">
    <source>
        <dbReference type="ARBA" id="ARBA00022723"/>
    </source>
</evidence>
<feature type="domain" description="Mre11 DNA-binding" evidence="18">
    <location>
        <begin position="338"/>
        <end position="501"/>
    </location>
</feature>
<evidence type="ECO:0000256" key="5">
    <source>
        <dbReference type="ARBA" id="ARBA00022454"/>
    </source>
</evidence>
<evidence type="ECO:0000256" key="6">
    <source>
        <dbReference type="ARBA" id="ARBA00022722"/>
    </source>
</evidence>
<dbReference type="EMBL" id="GL882885">
    <property type="protein sequence ID" value="EGF79769.1"/>
    <property type="molecule type" value="Genomic_DNA"/>
</dbReference>
<feature type="region of interest" description="Disordered" evidence="17">
    <location>
        <begin position="788"/>
        <end position="885"/>
    </location>
</feature>
<dbReference type="RefSeq" id="XP_006679570.1">
    <property type="nucleotide sequence ID" value="XM_006679507.1"/>
</dbReference>
<dbReference type="GO" id="GO:0097552">
    <property type="term" value="P:mitochondrial double-strand break repair via homologous recombination"/>
    <property type="evidence" value="ECO:0000318"/>
    <property type="project" value="GO_Central"/>
</dbReference>
<evidence type="ECO:0000256" key="16">
    <source>
        <dbReference type="RuleBase" id="RU003447"/>
    </source>
</evidence>
<dbReference type="NCBIfam" id="TIGR00583">
    <property type="entry name" value="mre11"/>
    <property type="match status" value="1"/>
</dbReference>
<dbReference type="PANTHER" id="PTHR10139:SF1">
    <property type="entry name" value="DOUBLE-STRAND BREAK REPAIR PROTEIN MRE11"/>
    <property type="match status" value="1"/>
</dbReference>
<feature type="compositionally biased region" description="Polar residues" evidence="17">
    <location>
        <begin position="17"/>
        <end position="26"/>
    </location>
</feature>
<dbReference type="GO" id="GO:0030870">
    <property type="term" value="C:Mre11 complex"/>
    <property type="evidence" value="ECO:0000318"/>
    <property type="project" value="GO_Central"/>
</dbReference>
<dbReference type="InParanoid" id="F4P4Y0"/>
<dbReference type="OrthoDB" id="30417at2759"/>
<feature type="region of interest" description="Disordered" evidence="17">
    <location>
        <begin position="1"/>
        <end position="27"/>
    </location>
</feature>
<dbReference type="GO" id="GO:0035861">
    <property type="term" value="C:site of double-strand break"/>
    <property type="evidence" value="ECO:0000318"/>
    <property type="project" value="GO_Central"/>
</dbReference>
<keyword evidence="6 16" id="KW-0540">Nuclease</keyword>
<reference evidence="19 20" key="1">
    <citation type="submission" date="2009-12" db="EMBL/GenBank/DDBJ databases">
        <title>The draft genome of Batrachochytrium dendrobatidis.</title>
        <authorList>
            <consortium name="US DOE Joint Genome Institute (JGI-PGF)"/>
            <person name="Kuo A."/>
            <person name="Salamov A."/>
            <person name="Schmutz J."/>
            <person name="Lucas S."/>
            <person name="Pitluck S."/>
            <person name="Rosenblum E."/>
            <person name="Stajich J."/>
            <person name="Eisen M."/>
            <person name="Grigoriev I.V."/>
        </authorList>
    </citation>
    <scope>NUCLEOTIDE SEQUENCE [LARGE SCALE GENOMIC DNA]</scope>
    <source>
        <strain evidence="20">JAM81 / FGSC 10211</strain>
    </source>
</reference>
<dbReference type="GO" id="GO:0030145">
    <property type="term" value="F:manganese ion binding"/>
    <property type="evidence" value="ECO:0007669"/>
    <property type="project" value="InterPro"/>
</dbReference>
<dbReference type="Pfam" id="PF00149">
    <property type="entry name" value="Metallophos"/>
    <property type="match status" value="1"/>
</dbReference>
<feature type="compositionally biased region" description="Polar residues" evidence="17">
    <location>
        <begin position="848"/>
        <end position="864"/>
    </location>
</feature>
<dbReference type="PANTHER" id="PTHR10139">
    <property type="entry name" value="DOUBLE-STRAND BREAK REPAIR PROTEIN MRE11"/>
    <property type="match status" value="1"/>
</dbReference>
<sequence>MPRQSSLNRENDPTETIRPSSSQRSFNENHADNHFQLQDTFRILLATDNHLGYMEKDPIRGQDSFNSFEEILQLAQDREVDMVILGGDLFHDNKPSQKSLCTAMSLLRQYCLGDKPCPIEILSDQSENFPNRFATVNYQDPNYNVGIPVFSIHGNHDDPSGGGNLCALEVLSVSGLVNYFGKQATLDEIHIKPILLRKGSSYLALYGLGNVRDERLNRLFRDRKVKMYRPKESHDMNDDATEQYMDGASSLPSWFNMMVIHQNRTAHGRNNYIPEAYLADFLDLVLWGHEHQCLIDPVVNDSKNFYVTQPGSSVATSLCEGESATKHIGILSIQGTTFAVEKIRLKSVRPFVMDEVVLQKVSHLYTKDQAAVNEYLQQKVAEMIEIARINWQELNPDVDPEEFPKPLIRLKVEYTGGFTTFNPQRFGQFYIDKVANPKEIISFYRKRTAIKAKPSEFVTIEPNLPGELDKLTIQDLVAQYLDAQKLEILPENELADAVLNQVEKNDKDAIKMFVDKTLRETKNAIRNRIAPSKYSNAAERTSRNVVESNDIRPQESRNHMYEENDDESVDIENMDQLDREIAKIKLNLTQAFAVKEHNIGTAQRNDIRREVDATRAVRHVQDDSNDFYTMQETHVAPKKRSTAASRTTAAKSRANTTSYRTTVASSQFDDDNDFDFERNADSIATKSTARGRSEMYAEATSRGVLKPRGKSTAIATRRSEPKTATHFKETLFESDSLNSLDSFDKVNAFNSRKTLGIASVSKIGYKSDIFKPTASVSMLDEVIPETQISQENDDDIQDEDAAPPLPTQAVESTQANTAPNTRGRKRELPSSLRSGSGKLALGPKKQTKLQFMSSQQLGMPQQSCDDSESHTLREFVNRDKRSRKR</sequence>
<feature type="region of interest" description="Disordered" evidence="17">
    <location>
        <begin position="687"/>
        <end position="721"/>
    </location>
</feature>
<evidence type="ECO:0000256" key="2">
    <source>
        <dbReference type="ARBA" id="ARBA00004123"/>
    </source>
</evidence>
<evidence type="ECO:0000259" key="18">
    <source>
        <dbReference type="SMART" id="SM01347"/>
    </source>
</evidence>
<dbReference type="InterPro" id="IPR003701">
    <property type="entry name" value="Mre11"/>
</dbReference>
<evidence type="ECO:0000256" key="10">
    <source>
        <dbReference type="ARBA" id="ARBA00022801"/>
    </source>
</evidence>
<protein>
    <recommendedName>
        <fullName evidence="18">Mre11 DNA-binding domain-containing protein</fullName>
    </recommendedName>
</protein>
<keyword evidence="14 16" id="KW-0539">Nucleus</keyword>
<keyword evidence="5" id="KW-0158">Chromosome</keyword>
<dbReference type="GO" id="GO:0042138">
    <property type="term" value="P:meiotic DNA double-strand break formation"/>
    <property type="evidence" value="ECO:0000318"/>
    <property type="project" value="GO_Central"/>
</dbReference>
<dbReference type="Gene3D" id="3.30.110.110">
    <property type="entry name" value="Mre11, capping domain"/>
    <property type="match status" value="1"/>
</dbReference>
<keyword evidence="12 16" id="KW-0234">DNA repair</keyword>
<comment type="subcellular location">
    <subcellularLocation>
        <location evidence="3">Chromosome</location>
    </subcellularLocation>
    <subcellularLocation>
        <location evidence="2">Nucleus</location>
    </subcellularLocation>
</comment>
<dbReference type="SUPFAM" id="SSF56300">
    <property type="entry name" value="Metallo-dependent phosphatases"/>
    <property type="match status" value="1"/>
</dbReference>
<feature type="compositionally biased region" description="Polar residues" evidence="17">
    <location>
        <begin position="809"/>
        <end position="820"/>
    </location>
</feature>
<dbReference type="Pfam" id="PF04152">
    <property type="entry name" value="Mre11_DNA_bind"/>
    <property type="match status" value="1"/>
</dbReference>
<evidence type="ECO:0000313" key="19">
    <source>
        <dbReference type="EMBL" id="EGF79769.1"/>
    </source>
</evidence>
<dbReference type="InterPro" id="IPR038487">
    <property type="entry name" value="Mre11_capping_dom"/>
</dbReference>
<evidence type="ECO:0000256" key="4">
    <source>
        <dbReference type="ARBA" id="ARBA00009028"/>
    </source>
</evidence>
<keyword evidence="15 16" id="KW-0469">Meiosis</keyword>
<evidence type="ECO:0000256" key="14">
    <source>
        <dbReference type="ARBA" id="ARBA00023242"/>
    </source>
</evidence>
<keyword evidence="10 16" id="KW-0378">Hydrolase</keyword>
<dbReference type="InterPro" id="IPR007281">
    <property type="entry name" value="Mre11_DNA-bd"/>
</dbReference>
<organism evidence="19 20">
    <name type="scientific">Batrachochytrium dendrobatidis (strain JAM81 / FGSC 10211)</name>
    <name type="common">Frog chytrid fungus</name>
    <dbReference type="NCBI Taxonomy" id="684364"/>
    <lineage>
        <taxon>Eukaryota</taxon>
        <taxon>Fungi</taxon>
        <taxon>Fungi incertae sedis</taxon>
        <taxon>Chytridiomycota</taxon>
        <taxon>Chytridiomycota incertae sedis</taxon>
        <taxon>Chytridiomycetes</taxon>
        <taxon>Rhizophydiales</taxon>
        <taxon>Rhizophydiales incertae sedis</taxon>
        <taxon>Batrachochytrium</taxon>
    </lineage>
</organism>
<keyword evidence="20" id="KW-1185">Reference proteome</keyword>
<dbReference type="GO" id="GO:0000723">
    <property type="term" value="P:telomere maintenance"/>
    <property type="evidence" value="ECO:0000318"/>
    <property type="project" value="GO_Central"/>
</dbReference>
<keyword evidence="9 16" id="KW-0227">DNA damage</keyword>
<evidence type="ECO:0000256" key="3">
    <source>
        <dbReference type="ARBA" id="ARBA00004286"/>
    </source>
</evidence>
<evidence type="ECO:0000256" key="11">
    <source>
        <dbReference type="ARBA" id="ARBA00022839"/>
    </source>
</evidence>
<evidence type="ECO:0000256" key="8">
    <source>
        <dbReference type="ARBA" id="ARBA00022759"/>
    </source>
</evidence>
<proteinExistence type="inferred from homology"/>
<dbReference type="InterPro" id="IPR004843">
    <property type="entry name" value="Calcineurin-like_PHP"/>
</dbReference>
<gene>
    <name evidence="19" type="ORF">BATDEDRAFT_35296</name>
</gene>
<dbReference type="GO" id="GO:0000014">
    <property type="term" value="F:single-stranded DNA endodeoxyribonuclease activity"/>
    <property type="evidence" value="ECO:0000318"/>
    <property type="project" value="GO_Central"/>
</dbReference>
<dbReference type="STRING" id="684364.F4P4Y0"/>
<evidence type="ECO:0000256" key="17">
    <source>
        <dbReference type="SAM" id="MobiDB-lite"/>
    </source>
</evidence>
<dbReference type="AlphaFoldDB" id="F4P4Y0"/>
<dbReference type="FunFam" id="3.60.21.10:FF:000011">
    <property type="entry name" value="Double-strand break repair protein"/>
    <property type="match status" value="1"/>
</dbReference>
<evidence type="ECO:0000256" key="15">
    <source>
        <dbReference type="ARBA" id="ARBA00023254"/>
    </source>
</evidence>
<dbReference type="SMART" id="SM01347">
    <property type="entry name" value="Mre11_DNA_bind"/>
    <property type="match status" value="1"/>
</dbReference>
<evidence type="ECO:0000256" key="9">
    <source>
        <dbReference type="ARBA" id="ARBA00022763"/>
    </source>
</evidence>
<dbReference type="CDD" id="cd00840">
    <property type="entry name" value="MPP_Mre11_N"/>
    <property type="match status" value="1"/>
</dbReference>
<name>F4P4Y0_BATDJ</name>
<evidence type="ECO:0000256" key="1">
    <source>
        <dbReference type="ARBA" id="ARBA00001936"/>
    </source>
</evidence>
<keyword evidence="11 16" id="KW-0269">Exonuclease</keyword>
<evidence type="ECO:0000256" key="12">
    <source>
        <dbReference type="ARBA" id="ARBA00023204"/>
    </source>
</evidence>